<dbReference type="AlphaFoldDB" id="A0A101M2R1"/>
<comment type="caution">
    <text evidence="1">The sequence shown here is derived from an EMBL/GenBank/DDBJ whole genome shotgun (WGS) entry which is preliminary data.</text>
</comment>
<organism evidence="1">
    <name type="scientific">Picea glauca</name>
    <name type="common">White spruce</name>
    <name type="synonym">Pinus glauca</name>
    <dbReference type="NCBI Taxonomy" id="3330"/>
    <lineage>
        <taxon>Eukaryota</taxon>
        <taxon>Viridiplantae</taxon>
        <taxon>Streptophyta</taxon>
        <taxon>Embryophyta</taxon>
        <taxon>Tracheophyta</taxon>
        <taxon>Spermatophyta</taxon>
        <taxon>Pinopsida</taxon>
        <taxon>Pinidae</taxon>
        <taxon>Conifers I</taxon>
        <taxon>Pinales</taxon>
        <taxon>Pinaceae</taxon>
        <taxon>Picea</taxon>
    </lineage>
</organism>
<geneLocation type="mitochondrion" evidence="1"/>
<proteinExistence type="predicted"/>
<protein>
    <submittedName>
        <fullName evidence="1">Uncharacterized protein</fullName>
    </submittedName>
</protein>
<accession>A0A101M2R1</accession>
<dbReference type="EMBL" id="LKAM01000002">
    <property type="protein sequence ID" value="KUM49984.1"/>
    <property type="molecule type" value="Genomic_DNA"/>
</dbReference>
<keyword evidence="1" id="KW-0496">Mitochondrion</keyword>
<reference evidence="1" key="1">
    <citation type="journal article" date="2015" name="Genome Biol. Evol.">
        <title>Organellar Genomes of White Spruce (Picea glauca): Assembly and Annotation.</title>
        <authorList>
            <person name="Jackman S.D."/>
            <person name="Warren R.L."/>
            <person name="Gibb E.A."/>
            <person name="Vandervalk B.P."/>
            <person name="Mohamadi H."/>
            <person name="Chu J."/>
            <person name="Raymond A."/>
            <person name="Pleasance S."/>
            <person name="Coope R."/>
            <person name="Wildung M.R."/>
            <person name="Ritland C.E."/>
            <person name="Bousquet J."/>
            <person name="Jones S.J."/>
            <person name="Bohlmann J."/>
            <person name="Birol I."/>
        </authorList>
    </citation>
    <scope>NUCLEOTIDE SEQUENCE [LARGE SCALE GENOMIC DNA]</scope>
    <source>
        <tissue evidence="1">Flushing bud</tissue>
    </source>
</reference>
<gene>
    <name evidence="1" type="ORF">ABT39_MTgene3212</name>
</gene>
<name>A0A101M2R1_PICGL</name>
<sequence>MIPAQLRLSTLMAHQCVLPALRDAAYAFNFMDRLDEFL</sequence>
<evidence type="ECO:0000313" key="1">
    <source>
        <dbReference type="EMBL" id="KUM49984.1"/>
    </source>
</evidence>